<sequence>DINGFANDEEINFAASDLDGDTNPDQVHVVDIGGGNSVEIDFEGDLLRVGGTIGIEIDGFVYLSSDFAFEKSDDPVTVTLSDVDSTEVLVEVMTIGATDVTAFAGVNGPADQDGAMGLSMSGIDIGLVLMKVSDPDNLHPEDTRSWMALKAEVDDISFIGIDDLTISLTDFAVLFNRASGDDNGAANYAVDFAASGAYSIDVGDGEAIEIDFADGILKVG</sequence>
<reference evidence="1" key="1">
    <citation type="journal article" date="2014" name="Front. Microbiol.">
        <title>High frequency of phylogenetically diverse reductive dehalogenase-homologous genes in deep subseafloor sedimentary metagenomes.</title>
        <authorList>
            <person name="Kawai M."/>
            <person name="Futagami T."/>
            <person name="Toyoda A."/>
            <person name="Takaki Y."/>
            <person name="Nishi S."/>
            <person name="Hori S."/>
            <person name="Arai W."/>
            <person name="Tsubouchi T."/>
            <person name="Morono Y."/>
            <person name="Uchiyama I."/>
            <person name="Ito T."/>
            <person name="Fujiyama A."/>
            <person name="Inagaki F."/>
            <person name="Takami H."/>
        </authorList>
    </citation>
    <scope>NUCLEOTIDE SEQUENCE</scope>
    <source>
        <strain evidence="1">Expedition CK06-06</strain>
    </source>
</reference>
<feature type="non-terminal residue" evidence="1">
    <location>
        <position position="220"/>
    </location>
</feature>
<comment type="caution">
    <text evidence="1">The sequence shown here is derived from an EMBL/GenBank/DDBJ whole genome shotgun (WGS) entry which is preliminary data.</text>
</comment>
<protein>
    <submittedName>
        <fullName evidence="1">Uncharacterized protein</fullName>
    </submittedName>
</protein>
<proteinExistence type="predicted"/>
<dbReference type="AlphaFoldDB" id="X0XT75"/>
<accession>X0XT75</accession>
<organism evidence="1">
    <name type="scientific">marine sediment metagenome</name>
    <dbReference type="NCBI Taxonomy" id="412755"/>
    <lineage>
        <taxon>unclassified sequences</taxon>
        <taxon>metagenomes</taxon>
        <taxon>ecological metagenomes</taxon>
    </lineage>
</organism>
<name>X0XT75_9ZZZZ</name>
<evidence type="ECO:0000313" key="1">
    <source>
        <dbReference type="EMBL" id="GAG46424.1"/>
    </source>
</evidence>
<dbReference type="EMBL" id="BARS01054186">
    <property type="protein sequence ID" value="GAG46424.1"/>
    <property type="molecule type" value="Genomic_DNA"/>
</dbReference>
<gene>
    <name evidence="1" type="ORF">S01H1_80268</name>
</gene>
<feature type="non-terminal residue" evidence="1">
    <location>
        <position position="1"/>
    </location>
</feature>